<dbReference type="SUPFAM" id="SSF52540">
    <property type="entry name" value="P-loop containing nucleoside triphosphate hydrolases"/>
    <property type="match status" value="1"/>
</dbReference>
<proteinExistence type="predicted"/>
<organism evidence="3 4">
    <name type="scientific">Streptomyces cyaneochromogenes</name>
    <dbReference type="NCBI Taxonomy" id="2496836"/>
    <lineage>
        <taxon>Bacteria</taxon>
        <taxon>Bacillati</taxon>
        <taxon>Actinomycetota</taxon>
        <taxon>Actinomycetes</taxon>
        <taxon>Kitasatosporales</taxon>
        <taxon>Streptomycetaceae</taxon>
        <taxon>Streptomyces</taxon>
    </lineage>
</organism>
<protein>
    <submittedName>
        <fullName evidence="3">ATPase</fullName>
    </submittedName>
</protein>
<gene>
    <name evidence="3" type="ORF">EJ357_13480</name>
</gene>
<evidence type="ECO:0000256" key="1">
    <source>
        <dbReference type="SAM" id="MobiDB-lite"/>
    </source>
</evidence>
<dbReference type="GO" id="GO:0005524">
    <property type="term" value="F:ATP binding"/>
    <property type="evidence" value="ECO:0007669"/>
    <property type="project" value="InterPro"/>
</dbReference>
<dbReference type="Proteomes" id="UP000280298">
    <property type="component" value="Chromosome"/>
</dbReference>
<evidence type="ECO:0000313" key="3">
    <source>
        <dbReference type="EMBL" id="AZQ34367.1"/>
    </source>
</evidence>
<dbReference type="InterPro" id="IPR014555">
    <property type="entry name" value="RecF-like"/>
</dbReference>
<sequence>MITRIEAYNYRCFEDLAVDLAGFHVLAGANGSGKSTLLDIPVLLAELLGVERIEDAFLRPSSRTGRPPRAQSLTEPAHRGRDGGFGFALEARLPEEITELLAEATRNPRLPLPTHLRYELHLAPVEGGRGLEIAGEYLVLFPEEHPVRPVPGERAFEDPDETVITGRGGSRRVRWAWEENWRPVIARTGGPVARFTSETGEQPPLTWQSPHSRLALDTVPFDEAHFPAALWFRSLLREGTLFYAPDWAALRQAAPPAGRTPRLDPVGRNTPWLALGLKGADKELYDAWVDLVRIALPQVQDIDVVEREDDHHAYFRVTYAGGHEVTSSGLSDGTLRVFALALIPYLPDPPALLVTEEPENGIYPQAIEIVMQALQAVRDCQVLVATQSPLVLANVELPHVLATRVDYDTGAVTVVRGDRHPRLADWQGDLDLGTLFATGVFE</sequence>
<dbReference type="KEGG" id="scya:EJ357_13480"/>
<dbReference type="AlphaFoldDB" id="A0A3S9M5E0"/>
<evidence type="ECO:0000259" key="2">
    <source>
        <dbReference type="Pfam" id="PF13304"/>
    </source>
</evidence>
<feature type="domain" description="ATPase AAA-type core" evidence="2">
    <location>
        <begin position="219"/>
        <end position="393"/>
    </location>
</feature>
<dbReference type="EMBL" id="CP034539">
    <property type="protein sequence ID" value="AZQ34367.1"/>
    <property type="molecule type" value="Genomic_DNA"/>
</dbReference>
<dbReference type="InterPro" id="IPR003959">
    <property type="entry name" value="ATPase_AAA_core"/>
</dbReference>
<dbReference type="PANTHER" id="PTHR40396:SF1">
    <property type="entry name" value="ATPASE AAA-TYPE CORE DOMAIN-CONTAINING PROTEIN"/>
    <property type="match status" value="1"/>
</dbReference>
<dbReference type="GO" id="GO:0016887">
    <property type="term" value="F:ATP hydrolysis activity"/>
    <property type="evidence" value="ECO:0007669"/>
    <property type="project" value="InterPro"/>
</dbReference>
<dbReference type="Pfam" id="PF13304">
    <property type="entry name" value="AAA_21"/>
    <property type="match status" value="1"/>
</dbReference>
<evidence type="ECO:0000313" key="4">
    <source>
        <dbReference type="Proteomes" id="UP000280298"/>
    </source>
</evidence>
<dbReference type="PANTHER" id="PTHR40396">
    <property type="entry name" value="ATPASE-LIKE PROTEIN"/>
    <property type="match status" value="1"/>
</dbReference>
<keyword evidence="4" id="KW-1185">Reference proteome</keyword>
<dbReference type="Gene3D" id="3.40.50.300">
    <property type="entry name" value="P-loop containing nucleotide triphosphate hydrolases"/>
    <property type="match status" value="2"/>
</dbReference>
<feature type="region of interest" description="Disordered" evidence="1">
    <location>
        <begin position="59"/>
        <end position="82"/>
    </location>
</feature>
<dbReference type="PIRSF" id="PIRSF029347">
    <property type="entry name" value="RecF"/>
    <property type="match status" value="1"/>
</dbReference>
<dbReference type="NCBIfam" id="NF047739">
    <property type="entry name" value="antiphage_MADS3"/>
    <property type="match status" value="1"/>
</dbReference>
<reference evidence="3 4" key="1">
    <citation type="journal article" date="2019" name="Int. J. Syst. Evol. Microbiol.">
        <title>Streptomyces cyaneochromogenes sp. nov., a blue pigment-producing actinomycete from manganese-contaminated soil.</title>
        <authorList>
            <person name="Tang X."/>
            <person name="Zhao J."/>
            <person name="Li K."/>
            <person name="Chen Z."/>
            <person name="Sun Y."/>
            <person name="Gao J."/>
        </authorList>
    </citation>
    <scope>NUCLEOTIDE SEQUENCE [LARGE SCALE GENOMIC DNA]</scope>
    <source>
        <strain evidence="3 4">MK-45</strain>
    </source>
</reference>
<dbReference type="RefSeq" id="WP_126391846.1">
    <property type="nucleotide sequence ID" value="NZ_CP034539.1"/>
</dbReference>
<accession>A0A3S9M5E0</accession>
<dbReference type="OrthoDB" id="104167at2"/>
<dbReference type="InterPro" id="IPR027417">
    <property type="entry name" value="P-loop_NTPase"/>
</dbReference>
<name>A0A3S9M5E0_9ACTN</name>